<evidence type="ECO:0000259" key="1">
    <source>
        <dbReference type="Pfam" id="PF01145"/>
    </source>
</evidence>
<organism evidence="2 3">
    <name type="scientific">Enterobacter phage phi63_307</name>
    <dbReference type="NCBI Taxonomy" id="2340711"/>
    <lineage>
        <taxon>Viruses</taxon>
        <taxon>Duplodnaviria</taxon>
        <taxon>Heunggongvirae</taxon>
        <taxon>Uroviricota</taxon>
        <taxon>Caudoviricetes</taxon>
        <taxon>Andersonviridae</taxon>
        <taxon>Ounavirinae</taxon>
        <taxon>Kolesnikvirus</taxon>
        <taxon>Kolesnikvirus Ea214</taxon>
    </lineage>
</organism>
<evidence type="ECO:0000313" key="2">
    <source>
        <dbReference type="EMBL" id="AYD79559.1"/>
    </source>
</evidence>
<proteinExistence type="predicted"/>
<sequence>MKKLLKNIVIAAAMVIGATSLTACNKVTPGNVGVYVKTTGSDTDKDSIQRVGLGWKFTAWGHDLYLFPTTTQNKEWSGAQAFKIQPSEGGDEWTVNVGLAYHVDPNKAVDLFQKYRQGIDEITDNYLHNMIRDAFIRHASKLSVEELYGSGKTQLLIDVKADVANQVAPYGIIIENIYFTSSPLPPKAVVESMNQKISEQQHTERQKQAALTAVQTADARKNAAQGEKDAAILKAQGEAEAIRIQGEALRQNPTVIQLRLVEKWSGNLPLVQGQQQGQIIDMSALIKAQQNQ</sequence>
<name>A0A386K5E0_9CAUD</name>
<dbReference type="PROSITE" id="PS51257">
    <property type="entry name" value="PROKAR_LIPOPROTEIN"/>
    <property type="match status" value="1"/>
</dbReference>
<dbReference type="Pfam" id="PF01145">
    <property type="entry name" value="Band_7"/>
    <property type="match status" value="1"/>
</dbReference>
<dbReference type="PANTHER" id="PTHR42911">
    <property type="entry name" value="MODULATOR OF FTSH PROTEASE HFLC"/>
    <property type="match status" value="1"/>
</dbReference>
<dbReference type="InterPro" id="IPR036013">
    <property type="entry name" value="Band_7/SPFH_dom_sf"/>
</dbReference>
<evidence type="ECO:0000313" key="3">
    <source>
        <dbReference type="Proteomes" id="UP000270819"/>
    </source>
</evidence>
<feature type="domain" description="Band 7" evidence="1">
    <location>
        <begin position="26"/>
        <end position="210"/>
    </location>
</feature>
<gene>
    <name evidence="2" type="ORF">LINGLNFE_00051</name>
</gene>
<dbReference type="InterPro" id="IPR001107">
    <property type="entry name" value="Band_7"/>
</dbReference>
<protein>
    <recommendedName>
        <fullName evidence="1">Band 7 domain-containing protein</fullName>
    </recommendedName>
</protein>
<reference evidence="3" key="1">
    <citation type="submission" date="2017-11" db="EMBL/GenBank/DDBJ databases">
        <authorList>
            <person name="Zhao X."/>
        </authorList>
    </citation>
    <scope>NUCLEOTIDE SEQUENCE [LARGE SCALE GENOMIC DNA]</scope>
</reference>
<accession>A0A386K5E0</accession>
<dbReference type="PANTHER" id="PTHR42911:SF1">
    <property type="entry name" value="MODULATOR OF FTSH PROTEASE HFLC"/>
    <property type="match status" value="1"/>
</dbReference>
<dbReference type="Proteomes" id="UP000270819">
    <property type="component" value="Segment"/>
</dbReference>
<dbReference type="SUPFAM" id="SSF117892">
    <property type="entry name" value="Band 7/SPFH domain"/>
    <property type="match status" value="1"/>
</dbReference>
<dbReference type="EMBL" id="MG589384">
    <property type="protein sequence ID" value="AYD79559.1"/>
    <property type="molecule type" value="Genomic_DNA"/>
</dbReference>